<keyword evidence="2" id="KW-1185">Reference proteome</keyword>
<comment type="caution">
    <text evidence="1">The sequence shown here is derived from an EMBL/GenBank/DDBJ whole genome shotgun (WGS) entry which is preliminary data.</text>
</comment>
<dbReference type="SUPFAM" id="SSF56219">
    <property type="entry name" value="DNase I-like"/>
    <property type="match status" value="1"/>
</dbReference>
<name>A0A9N7N253_STRHE</name>
<accession>A0A9N7N253</accession>
<dbReference type="PANTHER" id="PTHR35218">
    <property type="entry name" value="RNASE H DOMAIN-CONTAINING PROTEIN"/>
    <property type="match status" value="1"/>
</dbReference>
<dbReference type="Proteomes" id="UP001153555">
    <property type="component" value="Unassembled WGS sequence"/>
</dbReference>
<feature type="non-terminal residue" evidence="1">
    <location>
        <position position="214"/>
    </location>
</feature>
<proteinExistence type="predicted"/>
<dbReference type="OrthoDB" id="913635at2759"/>
<dbReference type="EMBL" id="CACSLK010019758">
    <property type="protein sequence ID" value="CAA0819968.1"/>
    <property type="molecule type" value="Genomic_DNA"/>
</dbReference>
<dbReference type="Gene3D" id="3.60.10.10">
    <property type="entry name" value="Endonuclease/exonuclease/phosphatase"/>
    <property type="match status" value="1"/>
</dbReference>
<dbReference type="PANTHER" id="PTHR35218:SF9">
    <property type="entry name" value="ENDONUCLEASE_EXONUCLEASE_PHOSPHATASE DOMAIN-CONTAINING PROTEIN"/>
    <property type="match status" value="1"/>
</dbReference>
<dbReference type="AlphaFoldDB" id="A0A9N7N253"/>
<organism evidence="1 2">
    <name type="scientific">Striga hermonthica</name>
    <name type="common">Purple witchweed</name>
    <name type="synonym">Buchnera hermonthica</name>
    <dbReference type="NCBI Taxonomy" id="68872"/>
    <lineage>
        <taxon>Eukaryota</taxon>
        <taxon>Viridiplantae</taxon>
        <taxon>Streptophyta</taxon>
        <taxon>Embryophyta</taxon>
        <taxon>Tracheophyta</taxon>
        <taxon>Spermatophyta</taxon>
        <taxon>Magnoliopsida</taxon>
        <taxon>eudicotyledons</taxon>
        <taxon>Gunneridae</taxon>
        <taxon>Pentapetalae</taxon>
        <taxon>asterids</taxon>
        <taxon>lamiids</taxon>
        <taxon>Lamiales</taxon>
        <taxon>Orobanchaceae</taxon>
        <taxon>Buchnereae</taxon>
        <taxon>Striga</taxon>
    </lineage>
</organism>
<protein>
    <recommendedName>
        <fullName evidence="3">Endonuclease/exonuclease/phosphatase</fullName>
    </recommendedName>
</protein>
<dbReference type="InterPro" id="IPR036691">
    <property type="entry name" value="Endo/exonu/phosph_ase_sf"/>
</dbReference>
<evidence type="ECO:0008006" key="3">
    <source>
        <dbReference type="Google" id="ProtNLM"/>
    </source>
</evidence>
<feature type="non-terminal residue" evidence="1">
    <location>
        <position position="1"/>
    </location>
</feature>
<sequence>ASTVSQIKESLRTHHPYFTFLSKTKKTKHYVLTVCKKLGFADRCKIVDPRGLSGGLLLAWNTEVEIKQVICNTFCIEVEFRNHNSEPFRWAVFVYMSTDKSTRESQWRDLEFKKESWGHSSCIIGDWNDLSKPDDKRGGRLRSQSSCLGFKTFISNMGMTELFHKGHPFTWGNNRTEEGFVEESLDKGFATLEWLRSFPQSQTTSIFKSSSDHY</sequence>
<evidence type="ECO:0000313" key="2">
    <source>
        <dbReference type="Proteomes" id="UP001153555"/>
    </source>
</evidence>
<gene>
    <name evidence="1" type="ORF">SHERM_18220</name>
</gene>
<reference evidence="1" key="1">
    <citation type="submission" date="2019-12" db="EMBL/GenBank/DDBJ databases">
        <authorList>
            <person name="Scholes J."/>
        </authorList>
    </citation>
    <scope>NUCLEOTIDE SEQUENCE</scope>
</reference>
<evidence type="ECO:0000313" key="1">
    <source>
        <dbReference type="EMBL" id="CAA0819968.1"/>
    </source>
</evidence>